<evidence type="ECO:0000256" key="1">
    <source>
        <dbReference type="SAM" id="MobiDB-lite"/>
    </source>
</evidence>
<dbReference type="AlphaFoldDB" id="A0A0F8ZWW5"/>
<evidence type="ECO:0000259" key="2">
    <source>
        <dbReference type="SMART" id="SM00834"/>
    </source>
</evidence>
<feature type="compositionally biased region" description="Basic and acidic residues" evidence="1">
    <location>
        <begin position="82"/>
        <end position="94"/>
    </location>
</feature>
<proteinExistence type="predicted"/>
<name>A0A0F8ZWW5_9ZZZZ</name>
<gene>
    <name evidence="3" type="ORF">LCGC14_2643260</name>
</gene>
<feature type="domain" description="Putative regulatory protein FmdB zinc ribbon" evidence="2">
    <location>
        <begin position="1"/>
        <end position="38"/>
    </location>
</feature>
<dbReference type="EMBL" id="LAZR01045638">
    <property type="protein sequence ID" value="KKK98387.1"/>
    <property type="molecule type" value="Genomic_DNA"/>
</dbReference>
<accession>A0A0F8ZWW5</accession>
<dbReference type="InterPro" id="IPR013429">
    <property type="entry name" value="Regulatory_FmdB_Zinc_ribbon"/>
</dbReference>
<organism evidence="3">
    <name type="scientific">marine sediment metagenome</name>
    <dbReference type="NCBI Taxonomy" id="412755"/>
    <lineage>
        <taxon>unclassified sequences</taxon>
        <taxon>metagenomes</taxon>
        <taxon>ecological metagenomes</taxon>
    </lineage>
</organism>
<comment type="caution">
    <text evidence="3">The sequence shown here is derived from an EMBL/GenBank/DDBJ whole genome shotgun (WGS) entry which is preliminary data.</text>
</comment>
<feature type="region of interest" description="Disordered" evidence="1">
    <location>
        <begin position="62"/>
        <end position="94"/>
    </location>
</feature>
<protein>
    <recommendedName>
        <fullName evidence="2">Putative regulatory protein FmdB zinc ribbon domain-containing protein</fullName>
    </recommendedName>
</protein>
<reference evidence="3" key="1">
    <citation type="journal article" date="2015" name="Nature">
        <title>Complex archaea that bridge the gap between prokaryotes and eukaryotes.</title>
        <authorList>
            <person name="Spang A."/>
            <person name="Saw J.H."/>
            <person name="Jorgensen S.L."/>
            <person name="Zaremba-Niedzwiedzka K."/>
            <person name="Martijn J."/>
            <person name="Lind A.E."/>
            <person name="van Eijk R."/>
            <person name="Schleper C."/>
            <person name="Guy L."/>
            <person name="Ettema T.J."/>
        </authorList>
    </citation>
    <scope>NUCLEOTIDE SEQUENCE</scope>
</reference>
<sequence length="94" mass="10550">MPIYLYHCEKCEDSKEVLQPIGAEAPVCCDSPMEYVFAPIAMVMMKGTPSFRKRYLGTAPYTTRNTSHERLPGGPGSKHPKAVMEGEKWLESLE</sequence>
<dbReference type="SMART" id="SM00834">
    <property type="entry name" value="CxxC_CXXC_SSSS"/>
    <property type="match status" value="1"/>
</dbReference>
<evidence type="ECO:0000313" key="3">
    <source>
        <dbReference type="EMBL" id="KKK98387.1"/>
    </source>
</evidence>